<dbReference type="InterPro" id="IPR019384">
    <property type="entry name" value="FHIP"/>
</dbReference>
<accession>A0AAV9W9Q4</accession>
<gene>
    <name evidence="2" type="ORF">TWF481_009517</name>
</gene>
<proteinExistence type="predicted"/>
<reference evidence="2 3" key="1">
    <citation type="submission" date="2023-08" db="EMBL/GenBank/DDBJ databases">
        <authorList>
            <person name="Palmer J.M."/>
        </authorList>
    </citation>
    <scope>NUCLEOTIDE SEQUENCE [LARGE SCALE GENOMIC DNA]</scope>
    <source>
        <strain evidence="2 3">TWF481</strain>
    </source>
</reference>
<dbReference type="SUPFAM" id="SSF48371">
    <property type="entry name" value="ARM repeat"/>
    <property type="match status" value="1"/>
</dbReference>
<dbReference type="AlphaFoldDB" id="A0AAV9W9Q4"/>
<evidence type="ECO:0008006" key="4">
    <source>
        <dbReference type="Google" id="ProtNLM"/>
    </source>
</evidence>
<protein>
    <recommendedName>
        <fullName evidence="4">Retinoic acid induced 16-like protein-domain-containing protein</fullName>
    </recommendedName>
</protein>
<organism evidence="2 3">
    <name type="scientific">Arthrobotrys musiformis</name>
    <dbReference type="NCBI Taxonomy" id="47236"/>
    <lineage>
        <taxon>Eukaryota</taxon>
        <taxon>Fungi</taxon>
        <taxon>Dikarya</taxon>
        <taxon>Ascomycota</taxon>
        <taxon>Pezizomycotina</taxon>
        <taxon>Orbiliomycetes</taxon>
        <taxon>Orbiliales</taxon>
        <taxon>Orbiliaceae</taxon>
        <taxon>Arthrobotrys</taxon>
    </lineage>
</organism>
<evidence type="ECO:0000313" key="2">
    <source>
        <dbReference type="EMBL" id="KAK6501691.1"/>
    </source>
</evidence>
<feature type="region of interest" description="Disordered" evidence="1">
    <location>
        <begin position="738"/>
        <end position="794"/>
    </location>
</feature>
<feature type="compositionally biased region" description="Acidic residues" evidence="1">
    <location>
        <begin position="620"/>
        <end position="630"/>
    </location>
</feature>
<dbReference type="PANTHER" id="PTHR21705:SF11">
    <property type="entry name" value="FHIP FAMILY PROTEIN CG3558"/>
    <property type="match status" value="1"/>
</dbReference>
<feature type="compositionally biased region" description="Low complexity" evidence="1">
    <location>
        <begin position="763"/>
        <end position="787"/>
    </location>
</feature>
<feature type="region of interest" description="Disordered" evidence="1">
    <location>
        <begin position="617"/>
        <end position="666"/>
    </location>
</feature>
<dbReference type="PANTHER" id="PTHR21705">
    <property type="entry name" value="RAI16 PROTEIN-RELATED"/>
    <property type="match status" value="1"/>
</dbReference>
<comment type="caution">
    <text evidence="2">The sequence shown here is derived from an EMBL/GenBank/DDBJ whole genome shotgun (WGS) entry which is preliminary data.</text>
</comment>
<keyword evidence="3" id="KW-1185">Reference proteome</keyword>
<evidence type="ECO:0000256" key="1">
    <source>
        <dbReference type="SAM" id="MobiDB-lite"/>
    </source>
</evidence>
<dbReference type="Proteomes" id="UP001370758">
    <property type="component" value="Unassembled WGS sequence"/>
</dbReference>
<dbReference type="Pfam" id="PF10257">
    <property type="entry name" value="RAI16-like"/>
    <property type="match status" value="1"/>
</dbReference>
<dbReference type="InterPro" id="IPR016024">
    <property type="entry name" value="ARM-type_fold"/>
</dbReference>
<dbReference type="EMBL" id="JAVHJL010000006">
    <property type="protein sequence ID" value="KAK6501691.1"/>
    <property type="molecule type" value="Genomic_DNA"/>
</dbReference>
<name>A0AAV9W9Q4_9PEZI</name>
<sequence>MDFWNRLIGNSPTTTPVRKQVVIPSPDNRLQDFKRIWLTLQHSWRNGNQNDPHLQTNLRNPILRLTDLLIEEENQSVRLCYNYAYNQQIFIPVSRIAQNGSSIVITAVIRFFSTLIDDEENEFLSAPNFAQSLTDFLQKTARKADPTYETEFVEFLFSLATKIRQNPDTLPLWFAKRGESRRPSADSNERFAGVTNKEDFPLFYLLLDYVHHDGRVGDFARTGLLYIIESASSSKALETWIVESDLATIMASGLGALYSQLSRKLVIAYSEEDIPSALRFSDYRQDGSFGAVRSDSIEFRTHLDTFLSYMAFWQDVLEHCHSNEVRQTLLDHFRVLFIQQLLYPSLLESSDVDGGSSVAVLTYLRIILEQLDSTDMTHILLSYVLSLPTDSGTPVADDSPSMAKRKEALDMLSQISEADSTPTPDLYSLVDLILTGLRSKSQPTIASTLRLVSAMIRKFHPYVAISVLKTTPVAASPKSRTVGMLNHELELLSSFIARISDEDEEDPTYEAYVSDMSVLVETHPCSVHVLAAKLGQRNQAVPTHVCAPSISEHIVRPDDPVLVACMRLLESFFGNTVETNLMLTSLLIDMASCCNVSLEKWLLMDASMYHNESANHGLYDEEEEEEEEGGENPFDGESSFGRPINSDFEISDSEEEDEDSDDEKEEDFISNHLRKILAARKPPQPIDDTSFFKILRSLVELVEKYRSQVPNLDIRLFERKHAFKFTESLNEALLNTNALQPGSPRRMSKTRPSISGAGGAATGGSTSDFSTTPRRSASPALSAHLSPNKMPTNVGSLRGRSAGHTRNVSASVMSPFGPHLVGTQIRIKLVNGKEIYNESTMKPLPSLPAAAAVTSPGGTTAGVTVDGVLESDGEGEETLSSFSGESEDHHVTTMTMSHLLTNIVILQEFLKELSALLQIRSSLYNDITFIAPA</sequence>
<feature type="compositionally biased region" description="Acidic residues" evidence="1">
    <location>
        <begin position="649"/>
        <end position="666"/>
    </location>
</feature>
<evidence type="ECO:0000313" key="3">
    <source>
        <dbReference type="Proteomes" id="UP001370758"/>
    </source>
</evidence>